<dbReference type="PROSITE" id="PS51257">
    <property type="entry name" value="PROKAR_LIPOPROTEIN"/>
    <property type="match status" value="1"/>
</dbReference>
<sequence length="183" mass="20623">MKKTITILIIALLATFGCSPPENPKLEFSFQVNKTDSVMPSYQVAIWLEKLDGEYVKTLFVSDYLSYGGFNIEGVCPIWVKKSQWGSAPQEMVDAVTQATPDIGNALFEFDIPKNEVPNGEYKYFIEIHITEDYNELYSGDIKIEDSGNDSISEAVVTYLPKRYPKASGLLSNVKVRYNINKN</sequence>
<evidence type="ECO:0000313" key="1">
    <source>
        <dbReference type="EMBL" id="VAW18621.1"/>
    </source>
</evidence>
<dbReference type="AlphaFoldDB" id="A0A3B0TIX3"/>
<dbReference type="Pfam" id="PF10029">
    <property type="entry name" value="DUF2271"/>
    <property type="match status" value="1"/>
</dbReference>
<evidence type="ECO:0008006" key="2">
    <source>
        <dbReference type="Google" id="ProtNLM"/>
    </source>
</evidence>
<reference evidence="1" key="1">
    <citation type="submission" date="2018-06" db="EMBL/GenBank/DDBJ databases">
        <authorList>
            <person name="Zhirakovskaya E."/>
        </authorList>
    </citation>
    <scope>NUCLEOTIDE SEQUENCE</scope>
</reference>
<gene>
    <name evidence="1" type="ORF">MNBD_BACTEROID01-2266</name>
</gene>
<dbReference type="EMBL" id="UOEP01000088">
    <property type="protein sequence ID" value="VAW18621.1"/>
    <property type="molecule type" value="Genomic_DNA"/>
</dbReference>
<protein>
    <recommendedName>
        <fullName evidence="2">DUF2271 domain-containing protein</fullName>
    </recommendedName>
</protein>
<organism evidence="1">
    <name type="scientific">hydrothermal vent metagenome</name>
    <dbReference type="NCBI Taxonomy" id="652676"/>
    <lineage>
        <taxon>unclassified sequences</taxon>
        <taxon>metagenomes</taxon>
        <taxon>ecological metagenomes</taxon>
    </lineage>
</organism>
<proteinExistence type="predicted"/>
<accession>A0A3B0TIX3</accession>
<name>A0A3B0TIX3_9ZZZZ</name>
<dbReference type="InterPro" id="IPR014469">
    <property type="entry name" value="DUF2271"/>
</dbReference>